<feature type="compositionally biased region" description="Basic and acidic residues" evidence="1">
    <location>
        <begin position="1424"/>
        <end position="1441"/>
    </location>
</feature>
<sequence length="1621" mass="176261">MSTSIRLRLSLSLCPLRRNPLTETCQYNFRRRSHHHHHHHHHQPTLTTLQQAQIADSEAIRLPTLKELIGYPTTYDFTVTAPSVLSHLPRLDVDNDISRQTVEESEVVDSSDLSGLSSERVLAEETGNSWLRQASDSKARPRATKRENVPEEQASVTNAVQEEENKRERSSTAIYLKPTTMRGIPLASLTPSPVTHGFYVTKSDNDLPSTVWTESLTSIDGPTGEQSGTTSMADIPTTYEVSTVPHNDQHEPESSTVDYLNDIVNDEEDEEDARGTNFTTFSSPTISSEESAENSADYEESEEVIQAGDGVALKRGKSLRHFGRGATTLLNAPVASPTTPTRRAIALAVSRYNDLTTPLWTGRRIVGKKRVRTTVSPIKDAIKRTEGGFVHSTASVFGTASPAIPSMSIATTWKLGAIPTTSTVALERATSPETSNVYDQPTDSANRETENSTSRTATETTMTLTTESDFPVANMSPDDLVEYLVSKATSDSASVTTIVAGDTSVTVESPTKNDSSTTTSAGEEDSFAVTNYTMIPTITVDAAADETTAATNHLTATTPPANTRAMEPDSVIATVAITTDHVVTVRNGSADDHMAVLPETTVDTSGSELTTTVETAAAEAEVTPTVANHFTEEQTTAPIPETTTWTMTPTEIVTASATDADTTMTDAVIVTESIRVTIPAISDRPDAVTTPASASIVDFAIADNLSTDSENPLETSSQVSVINADLTTMRSISTTTATLSATESSTITFVAPTARNIDANVEAPAATEILESTHPTETSMFEPFPTLAVTMIAKSFASTDPETLFTQTDETPTTVTQISSTLFPVANTTTMALEESTILPSTPAISHESIATNTILETTEESAYETSSARTTNKEFTRSVLKTIPEEVTARPARSRTRGQTRFNQTDKTSTTVIQTSSTSFPVADTVIVAVEESTILPSTPAISHESIATNTILETTEESAYETSSARTTSKEPTKSVSKTIPEEATAGPARSRTRGQTRFSQTDKTSTTVTQTSSMLFPIANTATVALEVSTILPSTPATFHESIATNTILETTEESAYETSSARTTSKEPTKSVLKTIPEEATAGPARSRMRNQTRFTQTDKTSTTVTQTSSMLFPIANTATVALEVSTILPSTPATFHESIATNTILETTEKSTYKTSEEPTRPVLKTTSQEATARAAPNRTRGRTRSELAAIGHQFGRRTVARTVVHRRVIKRPTDEDIEPSTTKQPIRQYPRRRITVYRGRPRRPTYSHPSSVFEKNQRRRVVQKRLRGSFQMLNSTARSDENVVDVRDSSEERVTHNRVEDMGRRKKIVLKRVREREETSASPAEETMVLGESSNLTKDSELGAHPEDGKMGRRRKIIVKRIKSQAEEGNLKKEETGNDIDSSTGSPPDESQSDLRGDLIKAERTRRKMRVVLKRLKSMSEEGRTESDSSDENRTHTHLTNHRASNSFTEDGNAKRRARVVLKSVRPVSKESNATEKASKAGTDDETLQGGFSSGARAGKSLFGESTGRIMRVILKSVRAKSEREESAASEEANEDSESSDDDLQGNFSNNLYVSDDHPDVDETKTTKSEPGEEEVATRGEQLAEATSARVEEDTDRPSHEVSAALKPESLDFPP</sequence>
<feature type="compositionally biased region" description="Acidic residues" evidence="1">
    <location>
        <begin position="1534"/>
        <end position="1550"/>
    </location>
</feature>
<feature type="compositionally biased region" description="Basic and acidic residues" evidence="1">
    <location>
        <begin position="135"/>
        <end position="149"/>
    </location>
</feature>
<feature type="compositionally biased region" description="Basic residues" evidence="1">
    <location>
        <begin position="1358"/>
        <end position="1369"/>
    </location>
</feature>
<feature type="region of interest" description="Disordered" evidence="1">
    <location>
        <begin position="127"/>
        <end position="172"/>
    </location>
</feature>
<feature type="region of interest" description="Disordered" evidence="1">
    <location>
        <begin position="1523"/>
        <end position="1621"/>
    </location>
</feature>
<feature type="region of interest" description="Disordered" evidence="1">
    <location>
        <begin position="101"/>
        <end position="120"/>
    </location>
</feature>
<keyword evidence="3" id="KW-1185">Reference proteome</keyword>
<feature type="compositionally biased region" description="Basic and acidic residues" evidence="1">
    <location>
        <begin position="1344"/>
        <end position="1357"/>
    </location>
</feature>
<evidence type="ECO:0000313" key="2">
    <source>
        <dbReference type="EMBL" id="EFN75797.1"/>
    </source>
</evidence>
<feature type="compositionally biased region" description="Basic and acidic residues" evidence="1">
    <location>
        <begin position="1370"/>
        <end position="1382"/>
    </location>
</feature>
<feature type="compositionally biased region" description="Basic and acidic residues" evidence="1">
    <location>
        <begin position="1479"/>
        <end position="1489"/>
    </location>
</feature>
<feature type="compositionally biased region" description="Basic and acidic residues" evidence="1">
    <location>
        <begin position="1596"/>
        <end position="1606"/>
    </location>
</feature>
<evidence type="ECO:0000256" key="1">
    <source>
        <dbReference type="SAM" id="MobiDB-lite"/>
    </source>
</evidence>
<feature type="compositionally biased region" description="Polar residues" evidence="1">
    <location>
        <begin position="1385"/>
        <end position="1396"/>
    </location>
</feature>
<dbReference type="InParanoid" id="E2C8C6"/>
<feature type="compositionally biased region" description="Low complexity" evidence="1">
    <location>
        <begin position="1002"/>
        <end position="1011"/>
    </location>
</feature>
<feature type="compositionally biased region" description="Low complexity" evidence="1">
    <location>
        <begin position="451"/>
        <end position="462"/>
    </location>
</feature>
<feature type="compositionally biased region" description="Basic and acidic residues" evidence="1">
    <location>
        <begin position="1561"/>
        <end position="1577"/>
    </location>
</feature>
<name>E2C8C6_HARSA</name>
<evidence type="ECO:0000313" key="3">
    <source>
        <dbReference type="Proteomes" id="UP000008237"/>
    </source>
</evidence>
<feature type="compositionally biased region" description="Basic and acidic residues" evidence="1">
    <location>
        <begin position="1156"/>
        <end position="1165"/>
    </location>
</feature>
<dbReference type="EMBL" id="GL453652">
    <property type="protein sequence ID" value="EFN75797.1"/>
    <property type="molecule type" value="Genomic_DNA"/>
</dbReference>
<feature type="compositionally biased region" description="Polar residues" evidence="1">
    <location>
        <begin position="276"/>
        <end position="289"/>
    </location>
</feature>
<dbReference type="OrthoDB" id="73875at2759"/>
<feature type="region of interest" description="Disordered" evidence="1">
    <location>
        <begin position="890"/>
        <end position="911"/>
    </location>
</feature>
<feature type="region of interest" description="Disordered" evidence="1">
    <location>
        <begin position="1319"/>
        <end position="1409"/>
    </location>
</feature>
<gene>
    <name evidence="2" type="ORF">EAI_15769</name>
</gene>
<accession>E2C8C6</accession>
<feature type="region of interest" description="Disordered" evidence="1">
    <location>
        <begin position="1421"/>
        <end position="1507"/>
    </location>
</feature>
<reference evidence="2 3" key="1">
    <citation type="journal article" date="2010" name="Science">
        <title>Genomic comparison of the ants Camponotus floridanus and Harpegnathos saltator.</title>
        <authorList>
            <person name="Bonasio R."/>
            <person name="Zhang G."/>
            <person name="Ye C."/>
            <person name="Mutti N.S."/>
            <person name="Fang X."/>
            <person name="Qin N."/>
            <person name="Donahue G."/>
            <person name="Yang P."/>
            <person name="Li Q."/>
            <person name="Li C."/>
            <person name="Zhang P."/>
            <person name="Huang Z."/>
            <person name="Berger S.L."/>
            <person name="Reinberg D."/>
            <person name="Wang J."/>
            <person name="Liebig J."/>
        </authorList>
    </citation>
    <scope>NUCLEOTIDE SEQUENCE [LARGE SCALE GENOMIC DNA]</scope>
    <source>
        <strain evidence="2 3">R22 G/1</strain>
    </source>
</reference>
<feature type="compositionally biased region" description="Basic and acidic residues" evidence="1">
    <location>
        <begin position="1399"/>
        <end position="1409"/>
    </location>
</feature>
<feature type="region of interest" description="Disordered" evidence="1">
    <location>
        <begin position="427"/>
        <end position="462"/>
    </location>
</feature>
<feature type="compositionally biased region" description="Polar residues" evidence="1">
    <location>
        <begin position="431"/>
        <end position="444"/>
    </location>
</feature>
<protein>
    <submittedName>
        <fullName evidence="2">Uncharacterized protein</fullName>
    </submittedName>
</protein>
<feature type="compositionally biased region" description="Acidic residues" evidence="1">
    <location>
        <begin position="290"/>
        <end position="303"/>
    </location>
</feature>
<proteinExistence type="predicted"/>
<dbReference type="OMA" id="ANDFTIC"/>
<feature type="region of interest" description="Disordered" evidence="1">
    <location>
        <begin position="1086"/>
        <end position="1107"/>
    </location>
</feature>
<feature type="region of interest" description="Disordered" evidence="1">
    <location>
        <begin position="267"/>
        <end position="303"/>
    </location>
</feature>
<feature type="region of interest" description="Disordered" evidence="1">
    <location>
        <begin position="956"/>
        <end position="1011"/>
    </location>
</feature>
<feature type="compositionally biased region" description="Low complexity" evidence="1">
    <location>
        <begin position="110"/>
        <end position="120"/>
    </location>
</feature>
<feature type="region of interest" description="Disordered" evidence="1">
    <location>
        <begin position="1156"/>
        <end position="1188"/>
    </location>
</feature>
<dbReference type="Proteomes" id="UP000008237">
    <property type="component" value="Unassembled WGS sequence"/>
</dbReference>
<organism evidence="3">
    <name type="scientific">Harpegnathos saltator</name>
    <name type="common">Jerdon's jumping ant</name>
    <dbReference type="NCBI Taxonomy" id="610380"/>
    <lineage>
        <taxon>Eukaryota</taxon>
        <taxon>Metazoa</taxon>
        <taxon>Ecdysozoa</taxon>
        <taxon>Arthropoda</taxon>
        <taxon>Hexapoda</taxon>
        <taxon>Insecta</taxon>
        <taxon>Pterygota</taxon>
        <taxon>Neoptera</taxon>
        <taxon>Endopterygota</taxon>
        <taxon>Hymenoptera</taxon>
        <taxon>Apocrita</taxon>
        <taxon>Aculeata</taxon>
        <taxon>Formicoidea</taxon>
        <taxon>Formicidae</taxon>
        <taxon>Ponerinae</taxon>
        <taxon>Ponerini</taxon>
        <taxon>Harpegnathos</taxon>
    </lineage>
</organism>